<dbReference type="PANTHER" id="PTHR46517">
    <property type="entry name" value="FRUCTOSE-2,6-BISPHOSPHATASE TIGAR"/>
    <property type="match status" value="1"/>
</dbReference>
<dbReference type="Proteomes" id="UP001596143">
    <property type="component" value="Unassembled WGS sequence"/>
</dbReference>
<dbReference type="EMBL" id="JBHSPF010000005">
    <property type="protein sequence ID" value="MFC5627509.1"/>
    <property type="molecule type" value="Genomic_DNA"/>
</dbReference>
<dbReference type="Pfam" id="PF00300">
    <property type="entry name" value="His_Phos_1"/>
    <property type="match status" value="1"/>
</dbReference>
<organism evidence="3 4">
    <name type="scientific">Aliibacillus thermotolerans</name>
    <dbReference type="NCBI Taxonomy" id="1834418"/>
    <lineage>
        <taxon>Bacteria</taxon>
        <taxon>Bacillati</taxon>
        <taxon>Bacillota</taxon>
        <taxon>Bacilli</taxon>
        <taxon>Bacillales</taxon>
        <taxon>Bacillaceae</taxon>
        <taxon>Aliibacillus</taxon>
    </lineage>
</organism>
<dbReference type="SMART" id="SM00855">
    <property type="entry name" value="PGAM"/>
    <property type="match status" value="1"/>
</dbReference>
<keyword evidence="2" id="KW-0812">Transmembrane</keyword>
<keyword evidence="2" id="KW-1133">Transmembrane helix</keyword>
<name>A0ABW0U456_9BACI</name>
<dbReference type="EC" id="3.1.3.-" evidence="3"/>
<dbReference type="InterPro" id="IPR029033">
    <property type="entry name" value="His_PPase_superfam"/>
</dbReference>
<dbReference type="Gene3D" id="3.40.50.1240">
    <property type="entry name" value="Phosphoglycerate mutase-like"/>
    <property type="match status" value="1"/>
</dbReference>
<dbReference type="PANTHER" id="PTHR46517:SF1">
    <property type="entry name" value="FRUCTOSE-2,6-BISPHOSPHATASE TIGAR"/>
    <property type="match status" value="1"/>
</dbReference>
<dbReference type="RefSeq" id="WP_270895656.1">
    <property type="nucleotide sequence ID" value="NZ_JBHSPF010000005.1"/>
</dbReference>
<evidence type="ECO:0000256" key="2">
    <source>
        <dbReference type="SAM" id="Phobius"/>
    </source>
</evidence>
<evidence type="ECO:0000313" key="3">
    <source>
        <dbReference type="EMBL" id="MFC5627509.1"/>
    </source>
</evidence>
<sequence length="203" mass="23128">MEDIDVYLIRHGESEGNRLGVLQGCKDYPLTKKGEQQAESLGKAFSEQPLDYIFSSDLSRAMSTALALERFQQVSVEITSLLREIYLGPLQGKTRREIYEAYPHLVRRSLLRSGLPGTETDEQLTERCRQLMALFKSLKSGDTIAAISHGGFITIFFMYVLAGEKWGELRRPFQLDNTGVTKLSWRDGQLIIPYINRIDHLIK</sequence>
<gene>
    <name evidence="3" type="ORF">ACFPTR_01175</name>
</gene>
<keyword evidence="4" id="KW-1185">Reference proteome</keyword>
<dbReference type="InterPro" id="IPR051695">
    <property type="entry name" value="Phosphoglycerate_Mutase"/>
</dbReference>
<accession>A0ABW0U456</accession>
<keyword evidence="1 3" id="KW-0378">Hydrolase</keyword>
<protein>
    <submittedName>
        <fullName evidence="3">Histidine phosphatase family protein</fullName>
        <ecNumber evidence="3">3.1.3.-</ecNumber>
    </submittedName>
</protein>
<comment type="caution">
    <text evidence="3">The sequence shown here is derived from an EMBL/GenBank/DDBJ whole genome shotgun (WGS) entry which is preliminary data.</text>
</comment>
<dbReference type="InterPro" id="IPR001345">
    <property type="entry name" value="PG/BPGM_mutase_AS"/>
</dbReference>
<evidence type="ECO:0000256" key="1">
    <source>
        <dbReference type="ARBA" id="ARBA00022801"/>
    </source>
</evidence>
<dbReference type="GO" id="GO:0016787">
    <property type="term" value="F:hydrolase activity"/>
    <property type="evidence" value="ECO:0007669"/>
    <property type="project" value="UniProtKB-KW"/>
</dbReference>
<dbReference type="SUPFAM" id="SSF53254">
    <property type="entry name" value="Phosphoglycerate mutase-like"/>
    <property type="match status" value="1"/>
</dbReference>
<proteinExistence type="predicted"/>
<dbReference type="PROSITE" id="PS00175">
    <property type="entry name" value="PG_MUTASE"/>
    <property type="match status" value="1"/>
</dbReference>
<keyword evidence="2" id="KW-0472">Membrane</keyword>
<dbReference type="CDD" id="cd07067">
    <property type="entry name" value="HP_PGM_like"/>
    <property type="match status" value="1"/>
</dbReference>
<feature type="transmembrane region" description="Helical" evidence="2">
    <location>
        <begin position="144"/>
        <end position="162"/>
    </location>
</feature>
<reference evidence="4" key="1">
    <citation type="journal article" date="2019" name="Int. J. Syst. Evol. Microbiol.">
        <title>The Global Catalogue of Microorganisms (GCM) 10K type strain sequencing project: providing services to taxonomists for standard genome sequencing and annotation.</title>
        <authorList>
            <consortium name="The Broad Institute Genomics Platform"/>
            <consortium name="The Broad Institute Genome Sequencing Center for Infectious Disease"/>
            <person name="Wu L."/>
            <person name="Ma J."/>
        </authorList>
    </citation>
    <scope>NUCLEOTIDE SEQUENCE [LARGE SCALE GENOMIC DNA]</scope>
    <source>
        <strain evidence="4">CGMCC 1.15790</strain>
    </source>
</reference>
<evidence type="ECO:0000313" key="4">
    <source>
        <dbReference type="Proteomes" id="UP001596143"/>
    </source>
</evidence>
<dbReference type="InterPro" id="IPR013078">
    <property type="entry name" value="His_Pase_superF_clade-1"/>
</dbReference>